<dbReference type="InterPro" id="IPR047109">
    <property type="entry name" value="CAD-like"/>
</dbReference>
<proteinExistence type="predicted"/>
<dbReference type="InterPro" id="IPR011032">
    <property type="entry name" value="GroES-like_sf"/>
</dbReference>
<dbReference type="GO" id="GO:0016616">
    <property type="term" value="F:oxidoreductase activity, acting on the CH-OH group of donors, NAD or NADP as acceptor"/>
    <property type="evidence" value="ECO:0007669"/>
    <property type="project" value="InterPro"/>
</dbReference>
<dbReference type="PROSITE" id="PS00059">
    <property type="entry name" value="ADH_ZINC"/>
    <property type="match status" value="1"/>
</dbReference>
<dbReference type="Gene3D" id="3.90.180.10">
    <property type="entry name" value="Medium-chain alcohol dehydrogenases, catalytic domain"/>
    <property type="match status" value="1"/>
</dbReference>
<dbReference type="Proteomes" id="UP000799777">
    <property type="component" value="Unassembled WGS sequence"/>
</dbReference>
<dbReference type="GO" id="GO:0008270">
    <property type="term" value="F:zinc ion binding"/>
    <property type="evidence" value="ECO:0007669"/>
    <property type="project" value="InterPro"/>
</dbReference>
<keyword evidence="6" id="KW-1185">Reference proteome</keyword>
<organism evidence="5 6">
    <name type="scientific">Setomelanomma holmii</name>
    <dbReference type="NCBI Taxonomy" id="210430"/>
    <lineage>
        <taxon>Eukaryota</taxon>
        <taxon>Fungi</taxon>
        <taxon>Dikarya</taxon>
        <taxon>Ascomycota</taxon>
        <taxon>Pezizomycotina</taxon>
        <taxon>Dothideomycetes</taxon>
        <taxon>Pleosporomycetidae</taxon>
        <taxon>Pleosporales</taxon>
        <taxon>Pleosporineae</taxon>
        <taxon>Phaeosphaeriaceae</taxon>
        <taxon>Setomelanomma</taxon>
    </lineage>
</organism>
<dbReference type="InterPro" id="IPR002328">
    <property type="entry name" value="ADH_Zn_CS"/>
</dbReference>
<feature type="domain" description="Alcohol dehydrogenase-like N-terminal" evidence="4">
    <location>
        <begin position="37"/>
        <end position="135"/>
    </location>
</feature>
<dbReference type="EMBL" id="ML978223">
    <property type="protein sequence ID" value="KAF2027628.1"/>
    <property type="molecule type" value="Genomic_DNA"/>
</dbReference>
<keyword evidence="3" id="KW-0560">Oxidoreductase</keyword>
<dbReference type="InterPro" id="IPR036291">
    <property type="entry name" value="NAD(P)-bd_dom_sf"/>
</dbReference>
<dbReference type="Pfam" id="PF08240">
    <property type="entry name" value="ADH_N"/>
    <property type="match status" value="1"/>
</dbReference>
<dbReference type="PANTHER" id="PTHR42683">
    <property type="entry name" value="ALDEHYDE REDUCTASE"/>
    <property type="match status" value="1"/>
</dbReference>
<dbReference type="SUPFAM" id="SSF50129">
    <property type="entry name" value="GroES-like"/>
    <property type="match status" value="1"/>
</dbReference>
<evidence type="ECO:0000256" key="1">
    <source>
        <dbReference type="ARBA" id="ARBA00022723"/>
    </source>
</evidence>
<evidence type="ECO:0000313" key="5">
    <source>
        <dbReference type="EMBL" id="KAF2027628.1"/>
    </source>
</evidence>
<reference evidence="5" key="1">
    <citation type="journal article" date="2020" name="Stud. Mycol.">
        <title>101 Dothideomycetes genomes: a test case for predicting lifestyles and emergence of pathogens.</title>
        <authorList>
            <person name="Haridas S."/>
            <person name="Albert R."/>
            <person name="Binder M."/>
            <person name="Bloem J."/>
            <person name="Labutti K."/>
            <person name="Salamov A."/>
            <person name="Andreopoulos B."/>
            <person name="Baker S."/>
            <person name="Barry K."/>
            <person name="Bills G."/>
            <person name="Bluhm B."/>
            <person name="Cannon C."/>
            <person name="Castanera R."/>
            <person name="Culley D."/>
            <person name="Daum C."/>
            <person name="Ezra D."/>
            <person name="Gonzalez J."/>
            <person name="Henrissat B."/>
            <person name="Kuo A."/>
            <person name="Liang C."/>
            <person name="Lipzen A."/>
            <person name="Lutzoni F."/>
            <person name="Magnuson J."/>
            <person name="Mondo S."/>
            <person name="Nolan M."/>
            <person name="Ohm R."/>
            <person name="Pangilinan J."/>
            <person name="Park H.-J."/>
            <person name="Ramirez L."/>
            <person name="Alfaro M."/>
            <person name="Sun H."/>
            <person name="Tritt A."/>
            <person name="Yoshinaga Y."/>
            <person name="Zwiers L.-H."/>
            <person name="Turgeon B."/>
            <person name="Goodwin S."/>
            <person name="Spatafora J."/>
            <person name="Crous P."/>
            <person name="Grigoriev I."/>
        </authorList>
    </citation>
    <scope>NUCLEOTIDE SEQUENCE</scope>
    <source>
        <strain evidence="5">CBS 110217</strain>
    </source>
</reference>
<evidence type="ECO:0000259" key="4">
    <source>
        <dbReference type="Pfam" id="PF08240"/>
    </source>
</evidence>
<dbReference type="InterPro" id="IPR013154">
    <property type="entry name" value="ADH-like_N"/>
</dbReference>
<keyword evidence="2" id="KW-0862">Zinc</keyword>
<evidence type="ECO:0000256" key="2">
    <source>
        <dbReference type="ARBA" id="ARBA00022833"/>
    </source>
</evidence>
<evidence type="ECO:0000313" key="6">
    <source>
        <dbReference type="Proteomes" id="UP000799777"/>
    </source>
</evidence>
<gene>
    <name evidence="5" type="ORF">EK21DRAFT_114568</name>
</gene>
<protein>
    <submittedName>
        <fullName evidence="5">GroES-like protein</fullName>
    </submittedName>
</protein>
<comment type="caution">
    <text evidence="5">The sequence shown here is derived from an EMBL/GenBank/DDBJ whole genome shotgun (WGS) entry which is preliminary data.</text>
</comment>
<evidence type="ECO:0000256" key="3">
    <source>
        <dbReference type="ARBA" id="ARBA00023002"/>
    </source>
</evidence>
<dbReference type="AlphaFoldDB" id="A0A9P4H3L0"/>
<dbReference type="OrthoDB" id="1879366at2759"/>
<dbReference type="Gene3D" id="3.40.50.720">
    <property type="entry name" value="NAD(P)-binding Rossmann-like Domain"/>
    <property type="match status" value="1"/>
</dbReference>
<dbReference type="SUPFAM" id="SSF51735">
    <property type="entry name" value="NAD(P)-binding Rossmann-fold domains"/>
    <property type="match status" value="1"/>
</dbReference>
<sequence>MPLPSEVTVFKGSKKGVAVAAKLTGRTSLKAKRSRSVSLTVVCGTDLHYIQDDMVLGHEGVGKVEAVGDSVTKIKVGDSVGFGYVKDGCGECDVCQKGNCFYCKVAPRQYSATDHDQDSFSTYAVWPETNLHNITDRISDAQAAPLLCAGLAVFTPMNRHGIKPRHRVGILGIGGLGHLAIQFAAKLGAEVAQSATSNPDWFACLTCLS</sequence>
<keyword evidence="1" id="KW-0479">Metal-binding</keyword>
<name>A0A9P4H3L0_9PLEO</name>
<accession>A0A9P4H3L0</accession>